<dbReference type="SUPFAM" id="SSF51905">
    <property type="entry name" value="FAD/NAD(P)-binding domain"/>
    <property type="match status" value="1"/>
</dbReference>
<keyword evidence="8" id="KW-0411">Iron-sulfur</keyword>
<dbReference type="SUPFAM" id="SSF55424">
    <property type="entry name" value="FAD/NAD-linked reductases, dimerisation (C-terminal) domain"/>
    <property type="match status" value="1"/>
</dbReference>
<comment type="caution">
    <text evidence="10">The sequence shown here is derived from an EMBL/GenBank/DDBJ whole genome shotgun (WGS) entry which is preliminary data.</text>
</comment>
<dbReference type="GO" id="GO:0016651">
    <property type="term" value="F:oxidoreductase activity, acting on NAD(P)H"/>
    <property type="evidence" value="ECO:0007669"/>
    <property type="project" value="TreeGrafter"/>
</dbReference>
<organism evidence="10 11">
    <name type="scientific">Roseisolibacter agri</name>
    <dbReference type="NCBI Taxonomy" id="2014610"/>
    <lineage>
        <taxon>Bacteria</taxon>
        <taxon>Pseudomonadati</taxon>
        <taxon>Gemmatimonadota</taxon>
        <taxon>Gemmatimonadia</taxon>
        <taxon>Gemmatimonadales</taxon>
        <taxon>Gemmatimonadaceae</taxon>
        <taxon>Roseisolibacter</taxon>
    </lineage>
</organism>
<dbReference type="PRINTS" id="PR00368">
    <property type="entry name" value="FADPNR"/>
</dbReference>
<evidence type="ECO:0000313" key="10">
    <source>
        <dbReference type="EMBL" id="GLC25671.1"/>
    </source>
</evidence>
<dbReference type="RefSeq" id="WP_284350127.1">
    <property type="nucleotide sequence ID" value="NZ_BRXS01000003.1"/>
</dbReference>
<dbReference type="InterPro" id="IPR050446">
    <property type="entry name" value="FAD-oxidoreductase/Apoptosis"/>
</dbReference>
<dbReference type="Proteomes" id="UP001161325">
    <property type="component" value="Unassembled WGS sequence"/>
</dbReference>
<dbReference type="InterPro" id="IPR036922">
    <property type="entry name" value="Rieske_2Fe-2S_sf"/>
</dbReference>
<evidence type="ECO:0000259" key="9">
    <source>
        <dbReference type="PROSITE" id="PS51296"/>
    </source>
</evidence>
<protein>
    <submittedName>
        <fullName evidence="10">Pyridine nucleotide-disulfide oxidoreductase</fullName>
    </submittedName>
</protein>
<evidence type="ECO:0000256" key="6">
    <source>
        <dbReference type="ARBA" id="ARBA00023002"/>
    </source>
</evidence>
<dbReference type="InterPro" id="IPR017941">
    <property type="entry name" value="Rieske_2Fe-2S"/>
</dbReference>
<name>A0AA37QB55_9BACT</name>
<keyword evidence="5" id="KW-0274">FAD</keyword>
<proteinExistence type="predicted"/>
<gene>
    <name evidence="10" type="ORF">rosag_21840</name>
</gene>
<dbReference type="Gene3D" id="2.102.10.10">
    <property type="entry name" value="Rieske [2Fe-2S] iron-sulphur domain"/>
    <property type="match status" value="1"/>
</dbReference>
<dbReference type="AlphaFoldDB" id="A0AA37QB55"/>
<dbReference type="Pfam" id="PF07992">
    <property type="entry name" value="Pyr_redox_2"/>
    <property type="match status" value="1"/>
</dbReference>
<evidence type="ECO:0000256" key="4">
    <source>
        <dbReference type="ARBA" id="ARBA00022723"/>
    </source>
</evidence>
<evidence type="ECO:0000256" key="8">
    <source>
        <dbReference type="ARBA" id="ARBA00023014"/>
    </source>
</evidence>
<evidence type="ECO:0000313" key="11">
    <source>
        <dbReference type="Proteomes" id="UP001161325"/>
    </source>
</evidence>
<dbReference type="GO" id="GO:0005737">
    <property type="term" value="C:cytoplasm"/>
    <property type="evidence" value="ECO:0007669"/>
    <property type="project" value="TreeGrafter"/>
</dbReference>
<dbReference type="SUPFAM" id="SSF50022">
    <property type="entry name" value="ISP domain"/>
    <property type="match status" value="1"/>
</dbReference>
<accession>A0AA37QB55</accession>
<keyword evidence="6" id="KW-0560">Oxidoreductase</keyword>
<dbReference type="InterPro" id="IPR036188">
    <property type="entry name" value="FAD/NAD-bd_sf"/>
</dbReference>
<keyword evidence="3" id="KW-0001">2Fe-2S</keyword>
<evidence type="ECO:0000256" key="1">
    <source>
        <dbReference type="ARBA" id="ARBA00001974"/>
    </source>
</evidence>
<dbReference type="InterPro" id="IPR016156">
    <property type="entry name" value="FAD/NAD-linked_Rdtase_dimer_sf"/>
</dbReference>
<evidence type="ECO:0000256" key="5">
    <source>
        <dbReference type="ARBA" id="ARBA00022827"/>
    </source>
</evidence>
<evidence type="ECO:0000256" key="7">
    <source>
        <dbReference type="ARBA" id="ARBA00023004"/>
    </source>
</evidence>
<dbReference type="EMBL" id="BRXS01000003">
    <property type="protein sequence ID" value="GLC25671.1"/>
    <property type="molecule type" value="Genomic_DNA"/>
</dbReference>
<keyword evidence="2" id="KW-0285">Flavoprotein</keyword>
<dbReference type="Gene3D" id="3.50.50.60">
    <property type="entry name" value="FAD/NAD(P)-binding domain"/>
    <property type="match status" value="2"/>
</dbReference>
<dbReference type="PANTHER" id="PTHR43557:SF2">
    <property type="entry name" value="RIESKE DOMAIN-CONTAINING PROTEIN-RELATED"/>
    <property type="match status" value="1"/>
</dbReference>
<comment type="cofactor">
    <cofactor evidence="1">
        <name>FAD</name>
        <dbReference type="ChEBI" id="CHEBI:57692"/>
    </cofactor>
</comment>
<keyword evidence="7" id="KW-0408">Iron</keyword>
<dbReference type="CDD" id="cd03478">
    <property type="entry name" value="Rieske_AIFL_N"/>
    <property type="match status" value="1"/>
</dbReference>
<dbReference type="PROSITE" id="PS51296">
    <property type="entry name" value="RIESKE"/>
    <property type="match status" value="1"/>
</dbReference>
<feature type="domain" description="Rieske" evidence="9">
    <location>
        <begin position="15"/>
        <end position="116"/>
    </location>
</feature>
<dbReference type="GO" id="GO:0051537">
    <property type="term" value="F:2 iron, 2 sulfur cluster binding"/>
    <property type="evidence" value="ECO:0007669"/>
    <property type="project" value="UniProtKB-KW"/>
</dbReference>
<dbReference type="InterPro" id="IPR023753">
    <property type="entry name" value="FAD/NAD-binding_dom"/>
</dbReference>
<dbReference type="GO" id="GO:0046872">
    <property type="term" value="F:metal ion binding"/>
    <property type="evidence" value="ECO:0007669"/>
    <property type="project" value="UniProtKB-KW"/>
</dbReference>
<dbReference type="Pfam" id="PF00355">
    <property type="entry name" value="Rieske"/>
    <property type="match status" value="1"/>
</dbReference>
<dbReference type="PANTHER" id="PTHR43557">
    <property type="entry name" value="APOPTOSIS-INDUCING FACTOR 1"/>
    <property type="match status" value="1"/>
</dbReference>
<dbReference type="PRINTS" id="PR00411">
    <property type="entry name" value="PNDRDTASEI"/>
</dbReference>
<evidence type="ECO:0000256" key="2">
    <source>
        <dbReference type="ARBA" id="ARBA00022630"/>
    </source>
</evidence>
<sequence length="530" mass="56933">MSEPTTPPPGPDLARDGVALDQLREGEPFLGHAGDEAVLLVRQGDAVHAVGATCTHYGGPLAEGLVVLDDRDGEPTVRCPWHHACFSLRTGEALRAPALNPIPCWTVERRDGRAYVGARRQLEPLAADVAPDHARATFVLVGAGAAAHAAAEMLRRRGFGGRIVMVGREEDAPYDRPNLSKEYLAGDAPEEWIPLRPDDFYAQHAIELRRGAAVEAIDVAGRTVRLVGGEAIAWDRLLIATGASPIRLDIPGATLPHVHVLRSLRDSRALAAAAVDVGARTGEHGRVVVIGASFIGLEVAASLRARGLAVDVVAPEARPLERVLGPQLGDRVREIHEAKGVRFHLRRKPARIDADAVTLDDGTTLPAHLVVMGVGVRPELALAEAARLAMDRGVEVDAYLETSAPGVFAAGDIARWPDPHTGARIRVEHWVVAQRQGQVAARNMLGERVPYDDVPFFWSAHYGTSIRYVGHAELFAAEVDGDLAREDATVRLREVVTEGDAPRPVHAVVTLGRDRAALEAEVAMERAART</sequence>
<evidence type="ECO:0000256" key="3">
    <source>
        <dbReference type="ARBA" id="ARBA00022714"/>
    </source>
</evidence>
<keyword evidence="11" id="KW-1185">Reference proteome</keyword>
<reference evidence="10" key="1">
    <citation type="submission" date="2022-08" db="EMBL/GenBank/DDBJ databases">
        <title>Draft genome sequencing of Roseisolibacter agri AW1220.</title>
        <authorList>
            <person name="Tobiishi Y."/>
            <person name="Tonouchi A."/>
        </authorList>
    </citation>
    <scope>NUCLEOTIDE SEQUENCE</scope>
    <source>
        <strain evidence="10">AW1220</strain>
    </source>
</reference>
<keyword evidence="4" id="KW-0479">Metal-binding</keyword>